<feature type="non-terminal residue" evidence="3">
    <location>
        <position position="1"/>
    </location>
</feature>
<proteinExistence type="predicted"/>
<feature type="transmembrane region" description="Helical" evidence="2">
    <location>
        <begin position="70"/>
        <end position="89"/>
    </location>
</feature>
<feature type="compositionally biased region" description="Polar residues" evidence="1">
    <location>
        <begin position="721"/>
        <end position="730"/>
    </location>
</feature>
<organism evidence="3 4">
    <name type="scientific">Prorocentrum cordatum</name>
    <dbReference type="NCBI Taxonomy" id="2364126"/>
    <lineage>
        <taxon>Eukaryota</taxon>
        <taxon>Sar</taxon>
        <taxon>Alveolata</taxon>
        <taxon>Dinophyceae</taxon>
        <taxon>Prorocentrales</taxon>
        <taxon>Prorocentraceae</taxon>
        <taxon>Prorocentrum</taxon>
    </lineage>
</organism>
<dbReference type="EMBL" id="CAUYUJ010021165">
    <property type="protein sequence ID" value="CAK0903063.1"/>
    <property type="molecule type" value="Genomic_DNA"/>
</dbReference>
<name>A0ABN9XX48_9DINO</name>
<gene>
    <name evidence="3" type="ORF">PCOR1329_LOCUS79481</name>
</gene>
<keyword evidence="4" id="KW-1185">Reference proteome</keyword>
<evidence type="ECO:0000313" key="4">
    <source>
        <dbReference type="Proteomes" id="UP001189429"/>
    </source>
</evidence>
<evidence type="ECO:0000256" key="1">
    <source>
        <dbReference type="SAM" id="MobiDB-lite"/>
    </source>
</evidence>
<dbReference type="Proteomes" id="UP001189429">
    <property type="component" value="Unassembled WGS sequence"/>
</dbReference>
<sequence length="761" mass="82014">ARMRGEMLDAILAGPTQALMRAGKARMRAGMYGWYPAQVLMRADLKGDFMTQRRPLCGGGYVLLRNYHEWIYPIVRVFHLIFYTILNVMTGFLRKLTFSAVTFAAGVSNHPADRGAQRGAHVLDRGFLNSRHGLSLRRAAEARAEINFHPGEVKVVEVGVRAAPLEGAAGCATTSTLRGAAANVQALLPRRVTRSCARNSPTLLFSKVTVLEMRFHGSIAIHRHSGYARSTRRQRPLVSLAAGDSEVGNAEPAPEKLGGTFSVDRRALADPENAPMRRQIAAAAGEARQAFQRAVFCVRRGLVARSPPAGGVARSALTSPRRWIGQAIDFGRRSAEFSWWAARWRAAIFAVQLDARSLLARDRAEFLGSMALKAAAAMQRDDLKLGPGAARSLGAAKTIQNTSAYELDGSLATSPVGELVSRDQLRCKGDPSVRDDSRGLLLADRAAKGLASIAKEDMGDLYIRHVPLHQCGAVAGGAADFATHIVRGLLAIAEGLGCGVFALTVDLVKAFDKIVRELVVGWGSRPIGERAPCLVALGFGPSAAEWVVDFVEMNGARQRAGHPLEDQWATGMQGRRAWVPEIRHFLMVVDARCRLGATPSATGESFADARWRAQMTVTACAPIGFKVFGSSLIPDRRKLSFLKSLVLSRATVASDLPCNGLAAKSASDLNVPSIDCLLMVMVGFPPEIRLLARCSDPLRPRCWARAPARVAPLTAGRQTKVDASSESTGAPDSAPDLTYAADLCGPEHGRLQQTGSRCYFI</sequence>
<keyword evidence="2" id="KW-1133">Transmembrane helix</keyword>
<comment type="caution">
    <text evidence="3">The sequence shown here is derived from an EMBL/GenBank/DDBJ whole genome shotgun (WGS) entry which is preliminary data.</text>
</comment>
<keyword evidence="2" id="KW-0472">Membrane</keyword>
<evidence type="ECO:0000256" key="2">
    <source>
        <dbReference type="SAM" id="Phobius"/>
    </source>
</evidence>
<accession>A0ABN9XX48</accession>
<evidence type="ECO:0008006" key="5">
    <source>
        <dbReference type="Google" id="ProtNLM"/>
    </source>
</evidence>
<protein>
    <recommendedName>
        <fullName evidence="5">Reverse transcriptase domain-containing protein</fullName>
    </recommendedName>
</protein>
<keyword evidence="2" id="KW-0812">Transmembrane</keyword>
<reference evidence="3" key="1">
    <citation type="submission" date="2023-10" db="EMBL/GenBank/DDBJ databases">
        <authorList>
            <person name="Chen Y."/>
            <person name="Shah S."/>
            <person name="Dougan E. K."/>
            <person name="Thang M."/>
            <person name="Chan C."/>
        </authorList>
    </citation>
    <scope>NUCLEOTIDE SEQUENCE [LARGE SCALE GENOMIC DNA]</scope>
</reference>
<evidence type="ECO:0000313" key="3">
    <source>
        <dbReference type="EMBL" id="CAK0903063.1"/>
    </source>
</evidence>
<feature type="region of interest" description="Disordered" evidence="1">
    <location>
        <begin position="715"/>
        <end position="734"/>
    </location>
</feature>